<dbReference type="SUPFAM" id="SSF48726">
    <property type="entry name" value="Immunoglobulin"/>
    <property type="match status" value="6"/>
</dbReference>
<dbReference type="InterPro" id="IPR013783">
    <property type="entry name" value="Ig-like_fold"/>
</dbReference>
<feature type="region of interest" description="Disordered" evidence="5">
    <location>
        <begin position="932"/>
        <end position="951"/>
    </location>
</feature>
<evidence type="ECO:0000259" key="6">
    <source>
        <dbReference type="PROSITE" id="PS50835"/>
    </source>
</evidence>
<dbReference type="GO" id="GO:0045989">
    <property type="term" value="P:positive regulation of striated muscle contraction"/>
    <property type="evidence" value="ECO:0007669"/>
    <property type="project" value="UniProtKB-ARBA"/>
</dbReference>
<dbReference type="FunFam" id="2.60.40.10:FF:000849">
    <property type="entry name" value="Uncharacterized protein, isoform F"/>
    <property type="match status" value="1"/>
</dbReference>
<dbReference type="SMART" id="SM00150">
    <property type="entry name" value="SPEC"/>
    <property type="match status" value="1"/>
</dbReference>
<dbReference type="InterPro" id="IPR036179">
    <property type="entry name" value="Ig-like_dom_sf"/>
</dbReference>
<proteinExistence type="inferred from homology"/>
<dbReference type="InterPro" id="IPR013098">
    <property type="entry name" value="Ig_I-set"/>
</dbReference>
<dbReference type="EMBL" id="GECZ01003556">
    <property type="protein sequence ID" value="JAS66213.1"/>
    <property type="molecule type" value="Transcribed_RNA"/>
</dbReference>
<feature type="non-terminal residue" evidence="7">
    <location>
        <position position="1"/>
    </location>
</feature>
<evidence type="ECO:0000313" key="7">
    <source>
        <dbReference type="EMBL" id="JAS66213.1"/>
    </source>
</evidence>
<evidence type="ECO:0000256" key="5">
    <source>
        <dbReference type="SAM" id="MobiDB-lite"/>
    </source>
</evidence>
<dbReference type="Gene3D" id="2.60.40.10">
    <property type="entry name" value="Immunoglobulins"/>
    <property type="match status" value="6"/>
</dbReference>
<evidence type="ECO:0000256" key="3">
    <source>
        <dbReference type="ARBA" id="ARBA00022490"/>
    </source>
</evidence>
<keyword evidence="4" id="KW-0393">Immunoglobulin domain</keyword>
<feature type="domain" description="Ig-like" evidence="6">
    <location>
        <begin position="1168"/>
        <end position="1256"/>
    </location>
</feature>
<dbReference type="Gene3D" id="1.20.58.60">
    <property type="match status" value="1"/>
</dbReference>
<feature type="domain" description="Ig-like" evidence="6">
    <location>
        <begin position="1054"/>
        <end position="1131"/>
    </location>
</feature>
<feature type="domain" description="Ig-like" evidence="6">
    <location>
        <begin position="640"/>
        <end position="728"/>
    </location>
</feature>
<dbReference type="PANTHER" id="PTHR47633">
    <property type="entry name" value="IMMUNOGLOBULIN"/>
    <property type="match status" value="1"/>
</dbReference>
<dbReference type="FunFam" id="2.60.40.10:FF:000425">
    <property type="entry name" value="Myosin light chain kinase"/>
    <property type="match status" value="2"/>
</dbReference>
<dbReference type="InterPro" id="IPR007110">
    <property type="entry name" value="Ig-like_dom"/>
</dbReference>
<dbReference type="SUPFAM" id="SSF46966">
    <property type="entry name" value="Spectrin repeat"/>
    <property type="match status" value="1"/>
</dbReference>
<evidence type="ECO:0000256" key="2">
    <source>
        <dbReference type="ARBA" id="ARBA00006692"/>
    </source>
</evidence>
<protein>
    <recommendedName>
        <fullName evidence="6">Ig-like domain-containing protein</fullName>
    </recommendedName>
</protein>
<dbReference type="InterPro" id="IPR002017">
    <property type="entry name" value="Spectrin_repeat"/>
</dbReference>
<evidence type="ECO:0000256" key="4">
    <source>
        <dbReference type="ARBA" id="ARBA00023319"/>
    </source>
</evidence>
<accession>A0A1B6GV43</accession>
<dbReference type="Pfam" id="PF25101">
    <property type="entry name" value="Spectrin_7"/>
    <property type="match status" value="1"/>
</dbReference>
<feature type="compositionally biased region" description="Basic and acidic residues" evidence="5">
    <location>
        <begin position="622"/>
        <end position="633"/>
    </location>
</feature>
<dbReference type="FunFam" id="2.60.40.10:FF:000080">
    <property type="entry name" value="Myosin light chain kinase, smooth muscle"/>
    <property type="match status" value="2"/>
</dbReference>
<dbReference type="CDD" id="cd00176">
    <property type="entry name" value="SPEC"/>
    <property type="match status" value="1"/>
</dbReference>
<dbReference type="InterPro" id="IPR003599">
    <property type="entry name" value="Ig_sub"/>
</dbReference>
<gene>
    <name evidence="7" type="ORF">g.42078</name>
</gene>
<dbReference type="Pfam" id="PF00435">
    <property type="entry name" value="Spectrin"/>
    <property type="match status" value="1"/>
</dbReference>
<reference evidence="7" key="1">
    <citation type="submission" date="2015-11" db="EMBL/GenBank/DDBJ databases">
        <title>De novo transcriptome assembly of four potential Pierce s Disease insect vectors from Arizona vineyards.</title>
        <authorList>
            <person name="Tassone E.E."/>
        </authorList>
    </citation>
    <scope>NUCLEOTIDE SEQUENCE</scope>
</reference>
<dbReference type="InterPro" id="IPR018159">
    <property type="entry name" value="Spectrin/alpha-actinin"/>
</dbReference>
<dbReference type="GO" id="GO:0005737">
    <property type="term" value="C:cytoplasm"/>
    <property type="evidence" value="ECO:0007669"/>
    <property type="project" value="UniProtKB-SubCell"/>
</dbReference>
<feature type="domain" description="Ig-like" evidence="6">
    <location>
        <begin position="836"/>
        <end position="924"/>
    </location>
</feature>
<name>A0A1B6GV43_9HEMI</name>
<dbReference type="FunFam" id="2.60.40.10:FF:000107">
    <property type="entry name" value="Myosin, light chain kinase a"/>
    <property type="match status" value="1"/>
</dbReference>
<feature type="non-terminal residue" evidence="7">
    <location>
        <position position="1375"/>
    </location>
</feature>
<dbReference type="GO" id="GO:0060298">
    <property type="term" value="P:positive regulation of sarcomere organization"/>
    <property type="evidence" value="ECO:0007669"/>
    <property type="project" value="UniProtKB-ARBA"/>
</dbReference>
<dbReference type="SMART" id="SM00408">
    <property type="entry name" value="IGc2"/>
    <property type="match status" value="6"/>
</dbReference>
<sequence length="1375" mass="152565">ALLGTVPELLVTLGESDRVNVESKAESLHTQWTTLRQVLERRTELSALYVKFHTLIVELATHIDSVTEKLSRQPPPSQSERNHLEQEYSTITQLYTQLGAVANNFTQDSYQTTEPYLAVERARLCVDTLRQHFADRVTNLQVLWQQWEQRLDTSRVTAQRWTLNMADSNRTVDWVSKLDSQLYPVLDETLTTAKSMVRDVEDKRERVLSEIRRAQAEVQLRLSTADEILSQAESLEGDKSVLTQLRALQERLQQVVTDYQVLLEVFISFFKNLAELEHTVQGLEGQYGVSLSPLTLAEVEKALREHDASRQAIQELFKFAHTESQQIIAKIRQQEPDAAAEKDTDTVRRMLEGQRTAWERAWTQHRMSLESQQQLGQFDSDLLHIHTNLDELSQQLSKVKGQFGENLAAAKATSLAFHYFEKTIELLEQRIETFVSSGEAMLKSNHSSSPHIERELHSLRTRWQQFHQQVSDTRQLIDLSLQYFALVEEAEDWFREGSRLLMTIAKRSSSIRTPQEANDLLQEIELFLKPGESKQDERIQKISELAVQLYGSGQPEQLHQVKTESREMIDSFSQVSLELQQIINFLNKPPEEQRMEIVGLQEALPIDEKPVQKSPSPPPKKAKVEPEPKKANVEPESQPPNFSLPLHDATIDEGSRFTFECRVTGIPMPEICWLKDNLSIDSNLDYHTKVEDGLCSLTIEETFTEDSACFTCRATNLLGYAETTALLTVRENEREAPPQFSQLLSPVSGVEGSPCRLECRVGGIPLPTVQWYRDGECVDSAPGYTTTYNNGVAVLTLEQMGIQNQGLYSCRATNRLGTETTSASVTVQRLISEKAPEFVVPLSNVMARAGQKIRLECELCGVPEPQLDWAHNGKPFTDSRDIKVQKEGGKLVMTISEAFPKDAGTYSLTATNSAGSTTSSCTVAVKGRLPTETSDSELASDLEPSKPSIPTTLRDATVCEGGKARLDCIIVGQPEPEVIWYHEGVPIKESKEVQLLFHGDRCSLIIAETLPEDAGQYKVVAINSAGEASSSCQLIVQRTETQPEQTLEISGTKPLFISLLTDALATEGDTTSLECAVRGDPTPSVSWFLNNNPVVPSDRLKIEQEAGGLCTLVISPVMADDRGVYTAKATNLLGEAKCFAHLIVRSAANLAAAPSAPDVRLEERATVPAFTELFADRTVVEGGSTKFECIVTGRPTPKVRWLYNGEPVSGKDFLVSVSGSRQVLTIPVVSKALAGGQITCVAENDAGKASCNATLTVSDTPPVDDLLSSIDHLNLSETSVFELKREVFMQSSSHTQFGAGEPVVQVHGMASRTEQTSQKIGDKPAVQVESHKTSEYHNVGGVEQKFDTHSQSSNVVEPGALVPAKVVPQRKQLPP</sequence>
<evidence type="ECO:0000256" key="1">
    <source>
        <dbReference type="ARBA" id="ARBA00004496"/>
    </source>
</evidence>
<dbReference type="GO" id="GO:0040017">
    <property type="term" value="P:positive regulation of locomotion"/>
    <property type="evidence" value="ECO:0007669"/>
    <property type="project" value="UniProtKB-ARBA"/>
</dbReference>
<keyword evidence="3" id="KW-0963">Cytoplasm</keyword>
<comment type="similarity">
    <text evidence="2">Belongs to the protein kinase superfamily. CAMK Ser/Thr protein kinase family.</text>
</comment>
<dbReference type="InterPro" id="IPR003598">
    <property type="entry name" value="Ig_sub2"/>
</dbReference>
<feature type="domain" description="Ig-like" evidence="6">
    <location>
        <begin position="947"/>
        <end position="1035"/>
    </location>
</feature>
<dbReference type="InterPro" id="IPR058157">
    <property type="entry name" value="Spectrin_met"/>
</dbReference>
<dbReference type="SMART" id="SM00409">
    <property type="entry name" value="IG"/>
    <property type="match status" value="6"/>
</dbReference>
<organism evidence="7">
    <name type="scientific">Cuerna arida</name>
    <dbReference type="NCBI Taxonomy" id="1464854"/>
    <lineage>
        <taxon>Eukaryota</taxon>
        <taxon>Metazoa</taxon>
        <taxon>Ecdysozoa</taxon>
        <taxon>Arthropoda</taxon>
        <taxon>Hexapoda</taxon>
        <taxon>Insecta</taxon>
        <taxon>Pterygota</taxon>
        <taxon>Neoptera</taxon>
        <taxon>Paraneoptera</taxon>
        <taxon>Hemiptera</taxon>
        <taxon>Auchenorrhyncha</taxon>
        <taxon>Membracoidea</taxon>
        <taxon>Cicadellidae</taxon>
        <taxon>Cicadellinae</taxon>
        <taxon>Proconiini</taxon>
        <taxon>Cuerna</taxon>
    </lineage>
</organism>
<comment type="subcellular location">
    <subcellularLocation>
        <location evidence="1">Cytoplasm</location>
    </subcellularLocation>
</comment>
<feature type="domain" description="Ig-like" evidence="6">
    <location>
        <begin position="738"/>
        <end position="826"/>
    </location>
</feature>
<dbReference type="PROSITE" id="PS50835">
    <property type="entry name" value="IG_LIKE"/>
    <property type="match status" value="6"/>
</dbReference>
<dbReference type="Pfam" id="PF07679">
    <property type="entry name" value="I-set"/>
    <property type="match status" value="6"/>
</dbReference>
<feature type="region of interest" description="Disordered" evidence="5">
    <location>
        <begin position="606"/>
        <end position="645"/>
    </location>
</feature>